<dbReference type="PROSITE" id="PS50943">
    <property type="entry name" value="HTH_CROC1"/>
    <property type="match status" value="1"/>
</dbReference>
<name>A0A9E6SU65_9ACTN</name>
<keyword evidence="2" id="KW-0812">Transmembrane</keyword>
<accession>A0A9E6SU65</accession>
<feature type="domain" description="HTH cro/C1-type" evidence="3">
    <location>
        <begin position="7"/>
        <end position="61"/>
    </location>
</feature>
<reference evidence="5" key="2">
    <citation type="submission" date="2021-04" db="EMBL/GenBank/DDBJ databases">
        <title>Novel species in family Eggerthellaceae.</title>
        <authorList>
            <person name="Zhang G."/>
        </authorList>
    </citation>
    <scope>NUCLEOTIDE SEQUENCE</scope>
    <source>
        <strain evidence="5">Zg-886</strain>
    </source>
</reference>
<dbReference type="InterPro" id="IPR010982">
    <property type="entry name" value="Lambda_DNA-bd_dom_sf"/>
</dbReference>
<feature type="transmembrane region" description="Helical" evidence="2">
    <location>
        <begin position="136"/>
        <end position="161"/>
    </location>
</feature>
<dbReference type="EMBL" id="WPCR01000006">
    <property type="protein sequence ID" value="NHM14249.1"/>
    <property type="molecule type" value="Genomic_DNA"/>
</dbReference>
<evidence type="ECO:0000313" key="4">
    <source>
        <dbReference type="EMBL" id="NHM14249.1"/>
    </source>
</evidence>
<evidence type="ECO:0000313" key="5">
    <source>
        <dbReference type="EMBL" id="QTU84141.1"/>
    </source>
</evidence>
<keyword evidence="2" id="KW-1133">Transmembrane helix</keyword>
<dbReference type="InterPro" id="IPR001387">
    <property type="entry name" value="Cro/C1-type_HTH"/>
</dbReference>
<dbReference type="KEGG" id="ebz:J7S26_07240"/>
<keyword evidence="1" id="KW-0238">DNA-binding</keyword>
<organism evidence="5 7">
    <name type="scientific">Xiamenia xianingshaonis</name>
    <dbReference type="NCBI Taxonomy" id="2682776"/>
    <lineage>
        <taxon>Bacteria</taxon>
        <taxon>Bacillati</taxon>
        <taxon>Actinomycetota</taxon>
        <taxon>Coriobacteriia</taxon>
        <taxon>Eggerthellales</taxon>
        <taxon>Eggerthellaceae</taxon>
        <taxon>Xiamenia</taxon>
    </lineage>
</organism>
<evidence type="ECO:0000256" key="2">
    <source>
        <dbReference type="SAM" id="Phobius"/>
    </source>
</evidence>
<reference evidence="4 6" key="1">
    <citation type="submission" date="2019-11" db="EMBL/GenBank/DDBJ databases">
        <title>Eggerthellaceae novel genus isolated from the rectal contents of marmort.</title>
        <authorList>
            <person name="Zhang G."/>
        </authorList>
    </citation>
    <scope>NUCLEOTIDE SEQUENCE [LARGE SCALE GENOMIC DNA]</scope>
    <source>
        <strain evidence="4">Zg-886</strain>
        <strain evidence="6">zg-886</strain>
    </source>
</reference>
<protein>
    <submittedName>
        <fullName evidence="4">Helix-turn-helix domain-containing protein</fullName>
    </submittedName>
    <submittedName>
        <fullName evidence="5">Helix-turn-helix transcriptional regulator</fullName>
    </submittedName>
</protein>
<sequence>MSFRDNLLHLRASNNMTQEQLAMMLGVSRQSVTKWESERSYPELDKLCKMCEIFDCTLDELVQGDLTGKAPTRQQPGGAAPVREDVFGYDDFMTNFAGKISRGVMDIVLGVAFGCALFALSEPENGLGFVLPENMGAAFGFLCIAAGIVVGLIDIVSVSLAHARFVRQHPFIEDFYTDRQKEEKQKTFVRELIGGIAIIAVGIVVLLLTDGTRWEELVGTVGILVCIAVGARFIVHGGMTIGLANIDDYNESAAETLTASEIESLPMPEDRRRVMMQQHKTDKLIGAVCGIIMLVATVVGLVLLFVPLGAQGSFGRANEFFWLSWAVGGVCCGIATLAIRAFVKPKSE</sequence>
<dbReference type="Pfam" id="PF01381">
    <property type="entry name" value="HTH_3"/>
    <property type="match status" value="1"/>
</dbReference>
<evidence type="ECO:0000256" key="1">
    <source>
        <dbReference type="ARBA" id="ARBA00023125"/>
    </source>
</evidence>
<dbReference type="CDD" id="cd00093">
    <property type="entry name" value="HTH_XRE"/>
    <property type="match status" value="1"/>
</dbReference>
<feature type="transmembrane region" description="Helical" evidence="2">
    <location>
        <begin position="103"/>
        <end position="121"/>
    </location>
</feature>
<dbReference type="AlphaFoldDB" id="A0A9E6SU65"/>
<dbReference type="PANTHER" id="PTHR46558">
    <property type="entry name" value="TRACRIPTIONAL REGULATORY PROTEIN-RELATED-RELATED"/>
    <property type="match status" value="1"/>
</dbReference>
<proteinExistence type="predicted"/>
<dbReference type="PANTHER" id="PTHR46558:SF4">
    <property type="entry name" value="DNA-BIDING PHAGE PROTEIN"/>
    <property type="match status" value="1"/>
</dbReference>
<dbReference type="RefSeq" id="WP_165058035.1">
    <property type="nucleotide sequence ID" value="NZ_CP072829.1"/>
</dbReference>
<dbReference type="GO" id="GO:0003677">
    <property type="term" value="F:DNA binding"/>
    <property type="evidence" value="ECO:0007669"/>
    <property type="project" value="UniProtKB-KW"/>
</dbReference>
<evidence type="ECO:0000313" key="7">
    <source>
        <dbReference type="Proteomes" id="UP000671910"/>
    </source>
</evidence>
<feature type="transmembrane region" description="Helical" evidence="2">
    <location>
        <begin position="284"/>
        <end position="308"/>
    </location>
</feature>
<evidence type="ECO:0000259" key="3">
    <source>
        <dbReference type="PROSITE" id="PS50943"/>
    </source>
</evidence>
<keyword evidence="2" id="KW-0472">Membrane</keyword>
<evidence type="ECO:0000313" key="6">
    <source>
        <dbReference type="Proteomes" id="UP000636394"/>
    </source>
</evidence>
<dbReference type="SUPFAM" id="SSF47413">
    <property type="entry name" value="lambda repressor-like DNA-binding domains"/>
    <property type="match status" value="1"/>
</dbReference>
<dbReference type="Gene3D" id="1.10.260.40">
    <property type="entry name" value="lambda repressor-like DNA-binding domains"/>
    <property type="match status" value="1"/>
</dbReference>
<dbReference type="Proteomes" id="UP000636394">
    <property type="component" value="Unassembled WGS sequence"/>
</dbReference>
<dbReference type="EMBL" id="CP072829">
    <property type="protein sequence ID" value="QTU84141.1"/>
    <property type="molecule type" value="Genomic_DNA"/>
</dbReference>
<keyword evidence="6" id="KW-1185">Reference proteome</keyword>
<dbReference type="Proteomes" id="UP000671910">
    <property type="component" value="Chromosome"/>
</dbReference>
<feature type="transmembrane region" description="Helical" evidence="2">
    <location>
        <begin position="320"/>
        <end position="343"/>
    </location>
</feature>
<dbReference type="SMART" id="SM00530">
    <property type="entry name" value="HTH_XRE"/>
    <property type="match status" value="1"/>
</dbReference>
<feature type="transmembrane region" description="Helical" evidence="2">
    <location>
        <begin position="214"/>
        <end position="235"/>
    </location>
</feature>
<feature type="transmembrane region" description="Helical" evidence="2">
    <location>
        <begin position="188"/>
        <end position="208"/>
    </location>
</feature>
<gene>
    <name evidence="4" type="ORF">GMI68_05630</name>
    <name evidence="5" type="ORF">J7S26_07240</name>
</gene>